<keyword evidence="2" id="KW-1185">Reference proteome</keyword>
<reference evidence="1" key="1">
    <citation type="submission" date="2020-07" db="EMBL/GenBank/DDBJ databases">
        <title>Clarias magur genome sequencing, assembly and annotation.</title>
        <authorList>
            <person name="Kushwaha B."/>
            <person name="Kumar R."/>
            <person name="Das P."/>
            <person name="Joshi C.G."/>
            <person name="Kumar D."/>
            <person name="Nagpure N.S."/>
            <person name="Pandey M."/>
            <person name="Agarwal S."/>
            <person name="Srivastava S."/>
            <person name="Singh M."/>
            <person name="Sahoo L."/>
            <person name="Jayasankar P."/>
            <person name="Meher P.K."/>
            <person name="Koringa P.G."/>
            <person name="Iquebal M.A."/>
            <person name="Das S.P."/>
            <person name="Bit A."/>
            <person name="Patnaik S."/>
            <person name="Patel N."/>
            <person name="Shah T.M."/>
            <person name="Hinsu A."/>
            <person name="Jena J.K."/>
        </authorList>
    </citation>
    <scope>NUCLEOTIDE SEQUENCE</scope>
    <source>
        <strain evidence="1">CIFAMagur01</strain>
        <tissue evidence="1">Testis</tissue>
    </source>
</reference>
<evidence type="ECO:0000313" key="2">
    <source>
        <dbReference type="Proteomes" id="UP000727407"/>
    </source>
</evidence>
<sequence>MKNAIEKLNGTELNGRKLKLYEDRKRRYGFTLTHTRPLTLECVHHTLLHWWLCVYTLNKKLKSRPSHPECVPSHPLHLLAAG</sequence>
<organism evidence="1 2">
    <name type="scientific">Clarias magur</name>
    <name type="common">Asian catfish</name>
    <name type="synonym">Macropteronotus magur</name>
    <dbReference type="NCBI Taxonomy" id="1594786"/>
    <lineage>
        <taxon>Eukaryota</taxon>
        <taxon>Metazoa</taxon>
        <taxon>Chordata</taxon>
        <taxon>Craniata</taxon>
        <taxon>Vertebrata</taxon>
        <taxon>Euteleostomi</taxon>
        <taxon>Actinopterygii</taxon>
        <taxon>Neopterygii</taxon>
        <taxon>Teleostei</taxon>
        <taxon>Ostariophysi</taxon>
        <taxon>Siluriformes</taxon>
        <taxon>Clariidae</taxon>
        <taxon>Clarias</taxon>
    </lineage>
</organism>
<comment type="caution">
    <text evidence="1">The sequence shown here is derived from an EMBL/GenBank/DDBJ whole genome shotgun (WGS) entry which is preliminary data.</text>
</comment>
<accession>A0A8J4U0C5</accession>
<dbReference type="EMBL" id="QNUK01000665">
    <property type="protein sequence ID" value="KAF5890622.1"/>
    <property type="molecule type" value="Genomic_DNA"/>
</dbReference>
<protein>
    <submittedName>
        <fullName evidence="1">Serine/arginine-rich splicing factor 5-like</fullName>
    </submittedName>
</protein>
<evidence type="ECO:0000313" key="1">
    <source>
        <dbReference type="EMBL" id="KAF5890622.1"/>
    </source>
</evidence>
<dbReference type="Proteomes" id="UP000727407">
    <property type="component" value="Unassembled WGS sequence"/>
</dbReference>
<proteinExistence type="predicted"/>
<dbReference type="AlphaFoldDB" id="A0A8J4U0C5"/>
<gene>
    <name evidence="1" type="primary">srsf5a</name>
    <name evidence="1" type="ORF">DAT39_019669</name>
</gene>
<name>A0A8J4U0C5_CLAMG</name>